<evidence type="ECO:0000256" key="1">
    <source>
        <dbReference type="SAM" id="SignalP"/>
    </source>
</evidence>
<organism evidence="2">
    <name type="scientific">Ixodes ricinus</name>
    <name type="common">Common tick</name>
    <name type="synonym">Acarus ricinus</name>
    <dbReference type="NCBI Taxonomy" id="34613"/>
    <lineage>
        <taxon>Eukaryota</taxon>
        <taxon>Metazoa</taxon>
        <taxon>Ecdysozoa</taxon>
        <taxon>Arthropoda</taxon>
        <taxon>Chelicerata</taxon>
        <taxon>Arachnida</taxon>
        <taxon>Acari</taxon>
        <taxon>Parasitiformes</taxon>
        <taxon>Ixodida</taxon>
        <taxon>Ixodoidea</taxon>
        <taxon>Ixodidae</taxon>
        <taxon>Ixodinae</taxon>
        <taxon>Ixodes</taxon>
    </lineage>
</organism>
<dbReference type="AlphaFoldDB" id="A0A6B0U6C2"/>
<protein>
    <submittedName>
        <fullName evidence="2">Putative secreted protein</fullName>
    </submittedName>
</protein>
<reference evidence="2" key="1">
    <citation type="submission" date="2019-12" db="EMBL/GenBank/DDBJ databases">
        <title>An insight into the sialome of adult female Ixodes ricinus ticks feeding for 6 days.</title>
        <authorList>
            <person name="Perner J."/>
            <person name="Ribeiro J.M.C."/>
        </authorList>
    </citation>
    <scope>NUCLEOTIDE SEQUENCE</scope>
    <source>
        <strain evidence="2">Semi-engorged</strain>
        <tissue evidence="2">Salivary glands</tissue>
    </source>
</reference>
<name>A0A6B0U6C2_IXORI</name>
<accession>A0A6B0U6C2</accession>
<feature type="chain" id="PRO_5025460973" evidence="1">
    <location>
        <begin position="23"/>
        <end position="95"/>
    </location>
</feature>
<evidence type="ECO:0000313" key="2">
    <source>
        <dbReference type="EMBL" id="MXU87218.1"/>
    </source>
</evidence>
<proteinExistence type="predicted"/>
<dbReference type="EMBL" id="GIFC01005135">
    <property type="protein sequence ID" value="MXU87218.1"/>
    <property type="molecule type" value="Transcribed_RNA"/>
</dbReference>
<feature type="signal peptide" evidence="1">
    <location>
        <begin position="1"/>
        <end position="22"/>
    </location>
</feature>
<keyword evidence="1" id="KW-0732">Signal</keyword>
<sequence>MCDLVCLNTLVLFCIVLTKVMSQGASSISLVGAVHMHTTLEEAVLLMAAFLLWGRSPGKMSVCKKCTAVYKYCKQCLVLAASTARPTLYVMEKNI</sequence>